<dbReference type="InterPro" id="IPR011006">
    <property type="entry name" value="CheY-like_superfamily"/>
</dbReference>
<evidence type="ECO:0000313" key="17">
    <source>
        <dbReference type="Proteomes" id="UP000094969"/>
    </source>
</evidence>
<dbReference type="AlphaFoldDB" id="A0A1D7U136"/>
<protein>
    <recommendedName>
        <fullName evidence="4">histidine kinase</fullName>
        <ecNumber evidence="4">2.7.13.3</ecNumber>
    </recommendedName>
</protein>
<dbReference type="EC" id="2.7.13.3" evidence="4"/>
<dbReference type="EMBL" id="CP017147">
    <property type="protein sequence ID" value="AOO81084.1"/>
    <property type="molecule type" value="Genomic_DNA"/>
</dbReference>
<feature type="transmembrane region" description="Helical" evidence="13">
    <location>
        <begin position="287"/>
        <end position="311"/>
    </location>
</feature>
<dbReference type="KEGG" id="bvv:BHK69_11970"/>
<evidence type="ECO:0000256" key="9">
    <source>
        <dbReference type="ARBA" id="ARBA00022989"/>
    </source>
</evidence>
<dbReference type="GO" id="GO:0022857">
    <property type="term" value="F:transmembrane transporter activity"/>
    <property type="evidence" value="ECO:0007669"/>
    <property type="project" value="InterPro"/>
</dbReference>
<dbReference type="PROSITE" id="PS50283">
    <property type="entry name" value="NA_SOLUT_SYMP_3"/>
    <property type="match status" value="1"/>
</dbReference>
<dbReference type="CDD" id="cd00082">
    <property type="entry name" value="HisKA"/>
    <property type="match status" value="1"/>
</dbReference>
<dbReference type="FunFam" id="1.10.287.130:FF:000063">
    <property type="entry name" value="Hybrid sensor histidine kinase/response regulator"/>
    <property type="match status" value="1"/>
</dbReference>
<dbReference type="Pfam" id="PF12860">
    <property type="entry name" value="PAS_7"/>
    <property type="match status" value="1"/>
</dbReference>
<keyword evidence="6" id="KW-0808">Transferase</keyword>
<feature type="transmembrane region" description="Helical" evidence="13">
    <location>
        <begin position="331"/>
        <end position="361"/>
    </location>
</feature>
<comment type="catalytic activity">
    <reaction evidence="1">
        <text>ATP + protein L-histidine = ADP + protein N-phospho-L-histidine.</text>
        <dbReference type="EC" id="2.7.13.3"/>
    </reaction>
</comment>
<keyword evidence="17" id="KW-1185">Reference proteome</keyword>
<comment type="similarity">
    <text evidence="3">Belongs to the sodium:solute symporter (SSF) (TC 2.A.21) family.</text>
</comment>
<dbReference type="InterPro" id="IPR001734">
    <property type="entry name" value="Na/solute_symporter"/>
</dbReference>
<evidence type="ECO:0000313" key="16">
    <source>
        <dbReference type="EMBL" id="AOO81084.1"/>
    </source>
</evidence>
<dbReference type="STRING" id="1526658.BHK69_11970"/>
<feature type="transmembrane region" description="Helical" evidence="13">
    <location>
        <begin position="248"/>
        <end position="266"/>
    </location>
</feature>
<feature type="transmembrane region" description="Helical" evidence="13">
    <location>
        <begin position="465"/>
        <end position="484"/>
    </location>
</feature>
<dbReference type="SUPFAM" id="SSF47384">
    <property type="entry name" value="Homodimeric domain of signal transducing histidine kinase"/>
    <property type="match status" value="1"/>
</dbReference>
<dbReference type="PROSITE" id="PS50110">
    <property type="entry name" value="RESPONSE_REGULATORY"/>
    <property type="match status" value="1"/>
</dbReference>
<evidence type="ECO:0000256" key="8">
    <source>
        <dbReference type="ARBA" id="ARBA00022777"/>
    </source>
</evidence>
<feature type="transmembrane region" description="Helical" evidence="13">
    <location>
        <begin position="165"/>
        <end position="182"/>
    </location>
</feature>
<evidence type="ECO:0000256" key="1">
    <source>
        <dbReference type="ARBA" id="ARBA00000085"/>
    </source>
</evidence>
<dbReference type="InterPro" id="IPR035965">
    <property type="entry name" value="PAS-like_dom_sf"/>
</dbReference>
<evidence type="ECO:0000256" key="12">
    <source>
        <dbReference type="SAM" id="Coils"/>
    </source>
</evidence>
<evidence type="ECO:0000256" key="4">
    <source>
        <dbReference type="ARBA" id="ARBA00012438"/>
    </source>
</evidence>
<dbReference type="SUPFAM" id="SSF55785">
    <property type="entry name" value="PYP-like sensor domain (PAS domain)"/>
    <property type="match status" value="1"/>
</dbReference>
<gene>
    <name evidence="16" type="ORF">BHK69_11970</name>
</gene>
<dbReference type="SUPFAM" id="SSF52172">
    <property type="entry name" value="CheY-like"/>
    <property type="match status" value="1"/>
</dbReference>
<dbReference type="Gene3D" id="3.30.565.10">
    <property type="entry name" value="Histidine kinase-like ATPase, C-terminal domain"/>
    <property type="match status" value="1"/>
</dbReference>
<feature type="coiled-coil region" evidence="12">
    <location>
        <begin position="782"/>
        <end position="830"/>
    </location>
</feature>
<dbReference type="InterPro" id="IPR005467">
    <property type="entry name" value="His_kinase_dom"/>
</dbReference>
<proteinExistence type="inferred from homology"/>
<feature type="transmembrane region" description="Helical" evidence="13">
    <location>
        <begin position="411"/>
        <end position="428"/>
    </location>
</feature>
<feature type="transmembrane region" description="Helical" evidence="13">
    <location>
        <begin position="434"/>
        <end position="458"/>
    </location>
</feature>
<dbReference type="Pfam" id="PF00072">
    <property type="entry name" value="Response_reg"/>
    <property type="match status" value="1"/>
</dbReference>
<dbReference type="SMART" id="SM00388">
    <property type="entry name" value="HisKA"/>
    <property type="match status" value="1"/>
</dbReference>
<dbReference type="InterPro" id="IPR001789">
    <property type="entry name" value="Sig_transdc_resp-reg_receiver"/>
</dbReference>
<dbReference type="PRINTS" id="PR00344">
    <property type="entry name" value="BCTRLSENSOR"/>
</dbReference>
<dbReference type="Gene3D" id="3.40.50.2300">
    <property type="match status" value="1"/>
</dbReference>
<accession>A0A1D7U136</accession>
<dbReference type="Pfam" id="PF02518">
    <property type="entry name" value="HATPase_c"/>
    <property type="match status" value="1"/>
</dbReference>
<evidence type="ECO:0000256" key="7">
    <source>
        <dbReference type="ARBA" id="ARBA00022692"/>
    </source>
</evidence>
<dbReference type="FunFam" id="3.30.565.10:FF:000049">
    <property type="entry name" value="Two-component sensor histidine kinase"/>
    <property type="match status" value="1"/>
</dbReference>
<dbReference type="Gene3D" id="1.20.1730.10">
    <property type="entry name" value="Sodium/glucose cotransporter"/>
    <property type="match status" value="1"/>
</dbReference>
<dbReference type="PROSITE" id="PS50109">
    <property type="entry name" value="HIS_KIN"/>
    <property type="match status" value="1"/>
</dbReference>
<feature type="domain" description="Histidine kinase" evidence="14">
    <location>
        <begin position="837"/>
        <end position="1049"/>
    </location>
</feature>
<dbReference type="Gene3D" id="1.10.287.130">
    <property type="match status" value="1"/>
</dbReference>
<dbReference type="Proteomes" id="UP000094969">
    <property type="component" value="Chromosome"/>
</dbReference>
<dbReference type="Pfam" id="PF00512">
    <property type="entry name" value="HisKA"/>
    <property type="match status" value="1"/>
</dbReference>
<keyword evidence="5 11" id="KW-0597">Phosphoprotein</keyword>
<keyword evidence="8 16" id="KW-0418">Kinase</keyword>
<evidence type="ECO:0000256" key="2">
    <source>
        <dbReference type="ARBA" id="ARBA00004141"/>
    </source>
</evidence>
<organism evidence="16 17">
    <name type="scientific">Bosea vaviloviae</name>
    <dbReference type="NCBI Taxonomy" id="1526658"/>
    <lineage>
        <taxon>Bacteria</taxon>
        <taxon>Pseudomonadati</taxon>
        <taxon>Pseudomonadota</taxon>
        <taxon>Alphaproteobacteria</taxon>
        <taxon>Hyphomicrobiales</taxon>
        <taxon>Boseaceae</taxon>
        <taxon>Bosea</taxon>
    </lineage>
</organism>
<feature type="transmembrane region" description="Helical" evidence="13">
    <location>
        <begin position="116"/>
        <end position="134"/>
    </location>
</feature>
<comment type="subcellular location">
    <subcellularLocation>
        <location evidence="2">Membrane</location>
        <topology evidence="2">Multi-pass membrane protein</topology>
    </subcellularLocation>
</comment>
<dbReference type="SMART" id="SM00387">
    <property type="entry name" value="HATPase_c"/>
    <property type="match status" value="1"/>
</dbReference>
<name>A0A1D7U136_9HYPH</name>
<evidence type="ECO:0000256" key="11">
    <source>
        <dbReference type="PROSITE-ProRule" id="PRU00169"/>
    </source>
</evidence>
<evidence type="ECO:0000256" key="10">
    <source>
        <dbReference type="ARBA" id="ARBA00023136"/>
    </source>
</evidence>
<reference evidence="16 17" key="1">
    <citation type="journal article" date="2015" name="Antonie Van Leeuwenhoek">
        <title>Bosea vaviloviae sp. nov., a new species of slow-growing rhizobia isolated from nodules of the relict species Vavilovia formosa (Stev.) Fed.</title>
        <authorList>
            <person name="Safronova V.I."/>
            <person name="Kuznetsova I.G."/>
            <person name="Sazanova A.L."/>
            <person name="Kimeklis A.K."/>
            <person name="Belimov A.A."/>
            <person name="Andronov E.E."/>
            <person name="Pinaev A.G."/>
            <person name="Chizhevskaya E.P."/>
            <person name="Pukhaev A.R."/>
            <person name="Popov K.P."/>
            <person name="Willems A."/>
            <person name="Tikhonovich I.A."/>
        </authorList>
    </citation>
    <scope>NUCLEOTIDE SEQUENCE [LARGE SCALE GENOMIC DNA]</scope>
    <source>
        <strain evidence="16 17">Vaf18</strain>
    </source>
</reference>
<feature type="transmembrane region" description="Helical" evidence="13">
    <location>
        <begin position="6"/>
        <end position="25"/>
    </location>
</feature>
<feature type="modified residue" description="4-aspartylphosphate" evidence="11">
    <location>
        <position position="1122"/>
    </location>
</feature>
<dbReference type="InterPro" id="IPR003661">
    <property type="entry name" value="HisK_dim/P_dom"/>
</dbReference>
<dbReference type="CDD" id="cd00156">
    <property type="entry name" value="REC"/>
    <property type="match status" value="1"/>
</dbReference>
<dbReference type="RefSeq" id="WP_069690299.1">
    <property type="nucleotide sequence ID" value="NZ_CP017147.1"/>
</dbReference>
<keyword evidence="12" id="KW-0175">Coiled coil</keyword>
<feature type="transmembrane region" description="Helical" evidence="13">
    <location>
        <begin position="69"/>
        <end position="87"/>
    </location>
</feature>
<feature type="domain" description="Response regulatory" evidence="15">
    <location>
        <begin position="1072"/>
        <end position="1187"/>
    </location>
</feature>
<evidence type="ECO:0000256" key="13">
    <source>
        <dbReference type="SAM" id="Phobius"/>
    </source>
</evidence>
<evidence type="ECO:0000256" key="5">
    <source>
        <dbReference type="ARBA" id="ARBA00022553"/>
    </source>
</evidence>
<dbReference type="InterPro" id="IPR004358">
    <property type="entry name" value="Sig_transdc_His_kin-like_C"/>
</dbReference>
<dbReference type="InterPro" id="IPR038377">
    <property type="entry name" value="Na/Glc_symporter_sf"/>
</dbReference>
<feature type="transmembrane region" description="Helical" evidence="13">
    <location>
        <begin position="194"/>
        <end position="221"/>
    </location>
</feature>
<dbReference type="GO" id="GO:0005886">
    <property type="term" value="C:plasma membrane"/>
    <property type="evidence" value="ECO:0007669"/>
    <property type="project" value="TreeGrafter"/>
</dbReference>
<dbReference type="PANTHER" id="PTHR43047:SF9">
    <property type="entry name" value="HISTIDINE KINASE"/>
    <property type="match status" value="1"/>
</dbReference>
<evidence type="ECO:0000256" key="3">
    <source>
        <dbReference type="ARBA" id="ARBA00006434"/>
    </source>
</evidence>
<keyword evidence="10 13" id="KW-0472">Membrane</keyword>
<evidence type="ECO:0000259" key="15">
    <source>
        <dbReference type="PROSITE" id="PS50110"/>
    </source>
</evidence>
<dbReference type="InterPro" id="IPR036890">
    <property type="entry name" value="HATPase_C_sf"/>
</dbReference>
<dbReference type="InterPro" id="IPR003594">
    <property type="entry name" value="HATPase_dom"/>
</dbReference>
<dbReference type="PANTHER" id="PTHR43047">
    <property type="entry name" value="TWO-COMPONENT HISTIDINE PROTEIN KINASE"/>
    <property type="match status" value="1"/>
</dbReference>
<evidence type="ECO:0000256" key="6">
    <source>
        <dbReference type="ARBA" id="ARBA00022679"/>
    </source>
</evidence>
<dbReference type="SMART" id="SM00448">
    <property type="entry name" value="REC"/>
    <property type="match status" value="1"/>
</dbReference>
<dbReference type="Gene3D" id="3.30.450.20">
    <property type="entry name" value="PAS domain"/>
    <property type="match status" value="1"/>
</dbReference>
<dbReference type="CDD" id="cd10322">
    <property type="entry name" value="SLC5sbd"/>
    <property type="match status" value="1"/>
</dbReference>
<evidence type="ECO:0000259" key="14">
    <source>
        <dbReference type="PROSITE" id="PS50109"/>
    </source>
</evidence>
<keyword evidence="9 13" id="KW-1133">Transmembrane helix</keyword>
<dbReference type="GO" id="GO:0009927">
    <property type="term" value="F:histidine phosphotransfer kinase activity"/>
    <property type="evidence" value="ECO:0007669"/>
    <property type="project" value="TreeGrafter"/>
</dbReference>
<dbReference type="GO" id="GO:0000155">
    <property type="term" value="F:phosphorelay sensor kinase activity"/>
    <property type="evidence" value="ECO:0007669"/>
    <property type="project" value="InterPro"/>
</dbReference>
<sequence>MIPAWSVILVALAYLCGLFAVAHIADTSGHRLITGRARATIYALALGVYCTSWTFYGSVGFANRAGFDFLGIYVGPILVIGFGHRFVGRIVEIAKSQNITSIADFVGARYGKSERVAALVCIVAVIGALPYIALQLKAVANSLSVFLIATGGHALTPDVPVLSDLAFLVAIVLAGFACAFGTRHIDATEHQDGLVLAIAVESLIKLVAFLVLGVFIVYGLFDGAGDLLAKAARLPNGAPPLWERTSSWPTFLTLTLLSSCAALLLARQFHMTIVENRDARDVRRAAWMFPLYLILINLFVLPLAMAGELLMPGADIDRDMTVLLLPLQSEASLLALIVFVGGLSAATAMVIVASVALAIMISNHLVMPLLLRGRGGLSDPARSMAMLTAQRGGSSNSNGTTGGDLGSQVVIIRRAAILLVILLGYAYYRAAGEAALVSIGLLSFAATAQIAPAFFGGLVWRRGTALGAAAGLTIGILVWAYTLLLPSLVHAGSFWEALVSNGPYGIAALRPEALLGLDLPALPHGVVWSLGLNILAYIGFSLLRPANAMERLQANAFVESDKATMAQSFSLWRSSVTEAELQSTIGRYLGQERTQRAFEGFASGRGEEPNANREADIHMLRFGEHLLSSAIGAASSRLVLSLLLRRRNLSTEAAFKLLDDASAALQYNRDILQHGLDHAGQGITVLDRNLRLLAWNQAFIQLYDLPPSLVRFGTGLDEVVRYNAARGAYGDGQQDELMAARLESFVRDREPVRLKLYPSKKVIEIRSNPLPDGGLVTTYTDITQAVEAHEELERTNETLERRVAERTEEILRVNTELQRAKAEADEANASKTRFLAAASHDILQPLNAARLYATSLVERDRTAGSPDLAENIDASLDAVEEILTALLEISRLDGGALKPELTAFRVDELMRQLQREFEPSAQEKGLKLVFMPTAMALRSDRRLLRRLLQNLVSNAIKYTPSGKIVVGCRRRGAQVSVEVLDTGLGIPQSKQKTVFREFQRLDQGAKVARGLGLGLSIVQRIARTLDHKLTLVSTPGRGTRFSVLVPRASPLPAMSTSAAPRHAPAGQLAGLKLLVLDNEPAILDGMKQLLGGWGCTVAIAASVEEAQLSLRTHGDPDVLIADYHLDHGNGLTAISTLRQRTSAAMPAILLTADRTPQVREAAAALDVHLLNKPLKPAALRALLAQWRATRLAAE</sequence>
<feature type="transmembrane region" description="Helical" evidence="13">
    <location>
        <begin position="37"/>
        <end position="57"/>
    </location>
</feature>
<dbReference type="OrthoDB" id="9764438at2"/>
<keyword evidence="7 13" id="KW-0812">Transmembrane</keyword>
<dbReference type="SUPFAM" id="SSF55874">
    <property type="entry name" value="ATPase domain of HSP90 chaperone/DNA topoisomerase II/histidine kinase"/>
    <property type="match status" value="1"/>
</dbReference>
<dbReference type="InterPro" id="IPR036097">
    <property type="entry name" value="HisK_dim/P_sf"/>
</dbReference>
<dbReference type="NCBIfam" id="NF041832">
    <property type="entry name" value="near_NosP_CTERM"/>
    <property type="match status" value="1"/>
</dbReference>